<dbReference type="FunFam" id="1.10.10.200:FF:000002">
    <property type="entry name" value="Probable transcriptional regulatory protein CLM62_37755"/>
    <property type="match status" value="1"/>
</dbReference>
<feature type="domain" description="TACO1/YebC-like second and third" evidence="3">
    <location>
        <begin position="144"/>
        <end position="304"/>
    </location>
</feature>
<dbReference type="OrthoDB" id="2017544at2759"/>
<reference evidence="5 6" key="1">
    <citation type="journal article" date="2017" name="Gigascience">
        <title>Draft genome of the honey bee ectoparasitic mite, Tropilaelaps mercedesae, is shaped by the parasitic life history.</title>
        <authorList>
            <person name="Dong X."/>
            <person name="Armstrong S.D."/>
            <person name="Xia D."/>
            <person name="Makepeace B.L."/>
            <person name="Darby A.C."/>
            <person name="Kadowaki T."/>
        </authorList>
    </citation>
    <scope>NUCLEOTIDE SEQUENCE [LARGE SCALE GENOMIC DNA]</scope>
    <source>
        <strain evidence="5">Wuxi-XJTLU</strain>
    </source>
</reference>
<evidence type="ECO:0000259" key="4">
    <source>
        <dbReference type="Pfam" id="PF20772"/>
    </source>
</evidence>
<keyword evidence="6" id="KW-1185">Reference proteome</keyword>
<dbReference type="InterPro" id="IPR049083">
    <property type="entry name" value="TACO1_YebC_N"/>
</dbReference>
<dbReference type="STRING" id="418985.A0A1V9XJ98"/>
<sequence length="305" mass="33988">MRVYVYSRPKFNPGSRVPREKFFQRQKNMLFARSAFSLLRTVAIGPSLRNGPQVESVRQAGHSHWQNIRHIKAAKDLNKARMTERHVRFIEAAIAMGGGSDPRLNKHLANAIEAAKKTQVVTNAAIEAALKRAKEGPSRKNQRTVIYEFIGDHGVLLIAKCEVSNASKFVHTLKLLTRKHKWSLSKGGVKERFNEKGFVCVTGKEDGGKFDPDEALLVAIEGGAEEMLEMGEGETLTYEFLSSPNNYLGLMGALQKNGYMVNDVGTKWIPMMPVELTEDQLIKVGEFCDELEDLPEVVGAFTNIA</sequence>
<evidence type="ECO:0000313" key="5">
    <source>
        <dbReference type="EMBL" id="OQR73463.1"/>
    </source>
</evidence>
<comment type="subcellular location">
    <subcellularLocation>
        <location evidence="1">Mitochondrion</location>
    </subcellularLocation>
</comment>
<name>A0A1V9XJ98_9ACAR</name>
<dbReference type="InterPro" id="IPR017856">
    <property type="entry name" value="Integrase-like_N"/>
</dbReference>
<accession>A0A1V9XJ98</accession>
<dbReference type="SUPFAM" id="SSF75625">
    <property type="entry name" value="YebC-like"/>
    <property type="match status" value="1"/>
</dbReference>
<dbReference type="InterPro" id="IPR029072">
    <property type="entry name" value="YebC-like"/>
</dbReference>
<evidence type="ECO:0000313" key="6">
    <source>
        <dbReference type="Proteomes" id="UP000192247"/>
    </source>
</evidence>
<dbReference type="InterPro" id="IPR048300">
    <property type="entry name" value="TACO1_YebC-like_2nd/3rd_dom"/>
</dbReference>
<dbReference type="AlphaFoldDB" id="A0A1V9XJ98"/>
<comment type="caution">
    <text evidence="5">The sequence shown here is derived from an EMBL/GenBank/DDBJ whole genome shotgun (WGS) entry which is preliminary data.</text>
</comment>
<proteinExistence type="inferred from homology"/>
<dbReference type="InterPro" id="IPR026564">
    <property type="entry name" value="Transcrip_reg_TACO1-like_dom3"/>
</dbReference>
<evidence type="ECO:0000259" key="3">
    <source>
        <dbReference type="Pfam" id="PF01709"/>
    </source>
</evidence>
<comment type="similarity">
    <text evidence="2">Belongs to the TACO1 family.</text>
</comment>
<dbReference type="InParanoid" id="A0A1V9XJ98"/>
<dbReference type="FunCoup" id="A0A1V9XJ98">
    <property type="interactions" value="462"/>
</dbReference>
<dbReference type="Gene3D" id="3.30.70.980">
    <property type="match status" value="2"/>
</dbReference>
<dbReference type="EMBL" id="MNPL01009894">
    <property type="protein sequence ID" value="OQR73463.1"/>
    <property type="molecule type" value="Genomic_DNA"/>
</dbReference>
<dbReference type="PANTHER" id="PTHR12532">
    <property type="entry name" value="TRANSLATIONAL ACTIVATOR OF CYTOCHROME C OXIDASE 1"/>
    <property type="match status" value="1"/>
</dbReference>
<dbReference type="Pfam" id="PF20772">
    <property type="entry name" value="TACO1_YebC_N"/>
    <property type="match status" value="1"/>
</dbReference>
<evidence type="ECO:0000256" key="2">
    <source>
        <dbReference type="ARBA" id="ARBA00008724"/>
    </source>
</evidence>
<feature type="domain" description="TACO1/YebC-like N-terminal" evidence="4">
    <location>
        <begin position="63"/>
        <end position="135"/>
    </location>
</feature>
<dbReference type="GO" id="GO:0005739">
    <property type="term" value="C:mitochondrion"/>
    <property type="evidence" value="ECO:0007669"/>
    <property type="project" value="UniProtKB-SubCell"/>
</dbReference>
<evidence type="ECO:0000256" key="1">
    <source>
        <dbReference type="ARBA" id="ARBA00004173"/>
    </source>
</evidence>
<protein>
    <submittedName>
        <fullName evidence="5">Transcriptional regulator-like</fullName>
    </submittedName>
</protein>
<dbReference type="InterPro" id="IPR002876">
    <property type="entry name" value="Transcrip_reg_TACO1-like"/>
</dbReference>
<dbReference type="PANTHER" id="PTHR12532:SF0">
    <property type="entry name" value="TRANSLATIONAL ACTIVATOR OF CYTOCHROME C OXIDASE 1"/>
    <property type="match status" value="1"/>
</dbReference>
<organism evidence="5 6">
    <name type="scientific">Tropilaelaps mercedesae</name>
    <dbReference type="NCBI Taxonomy" id="418985"/>
    <lineage>
        <taxon>Eukaryota</taxon>
        <taxon>Metazoa</taxon>
        <taxon>Ecdysozoa</taxon>
        <taxon>Arthropoda</taxon>
        <taxon>Chelicerata</taxon>
        <taxon>Arachnida</taxon>
        <taxon>Acari</taxon>
        <taxon>Parasitiformes</taxon>
        <taxon>Mesostigmata</taxon>
        <taxon>Gamasina</taxon>
        <taxon>Dermanyssoidea</taxon>
        <taxon>Laelapidae</taxon>
        <taxon>Tropilaelaps</taxon>
    </lineage>
</organism>
<dbReference type="Pfam" id="PF01709">
    <property type="entry name" value="Transcrip_reg"/>
    <property type="match status" value="1"/>
</dbReference>
<dbReference type="Gene3D" id="1.10.10.200">
    <property type="match status" value="1"/>
</dbReference>
<gene>
    <name evidence="5" type="ORF">BIW11_09714</name>
</gene>
<dbReference type="Proteomes" id="UP000192247">
    <property type="component" value="Unassembled WGS sequence"/>
</dbReference>